<feature type="transmembrane region" description="Helical" evidence="7">
    <location>
        <begin position="373"/>
        <end position="393"/>
    </location>
</feature>
<feature type="transmembrane region" description="Helical" evidence="7">
    <location>
        <begin position="343"/>
        <end position="367"/>
    </location>
</feature>
<dbReference type="AlphaFoldDB" id="A0A4R5UAP6"/>
<evidence type="ECO:0000256" key="7">
    <source>
        <dbReference type="SAM" id="Phobius"/>
    </source>
</evidence>
<evidence type="ECO:0000256" key="4">
    <source>
        <dbReference type="ARBA" id="ARBA00022989"/>
    </source>
</evidence>
<keyword evidence="5 7" id="KW-0472">Membrane</keyword>
<dbReference type="InterPro" id="IPR011701">
    <property type="entry name" value="MFS"/>
</dbReference>
<keyword evidence="4 7" id="KW-1133">Transmembrane helix</keyword>
<keyword evidence="2" id="KW-1003">Cell membrane</keyword>
<evidence type="ECO:0000256" key="6">
    <source>
        <dbReference type="SAM" id="MobiDB-lite"/>
    </source>
</evidence>
<feature type="region of interest" description="Disordered" evidence="6">
    <location>
        <begin position="397"/>
        <end position="424"/>
    </location>
</feature>
<comment type="subcellular location">
    <subcellularLocation>
        <location evidence="1">Cell membrane</location>
        <topology evidence="1">Multi-pass membrane protein</topology>
    </subcellularLocation>
</comment>
<feature type="compositionally biased region" description="Polar residues" evidence="6">
    <location>
        <begin position="413"/>
        <end position="424"/>
    </location>
</feature>
<dbReference type="RefSeq" id="WP_133317879.1">
    <property type="nucleotide sequence ID" value="NZ_SMTL01000006.1"/>
</dbReference>
<dbReference type="PROSITE" id="PS50850">
    <property type="entry name" value="MFS"/>
    <property type="match status" value="1"/>
</dbReference>
<dbReference type="GO" id="GO:0005886">
    <property type="term" value="C:plasma membrane"/>
    <property type="evidence" value="ECO:0007669"/>
    <property type="project" value="UniProtKB-SubCell"/>
</dbReference>
<gene>
    <name evidence="9" type="ORF">E2F50_19665</name>
</gene>
<dbReference type="Gene3D" id="1.20.1250.20">
    <property type="entry name" value="MFS general substrate transporter like domains"/>
    <property type="match status" value="1"/>
</dbReference>
<sequence>MATDIQNQKLAPAWVMALGTFAIGTEGFMIVPLLPNMADDLQLSIATLGTLVTVFTLTLAFSSPILTTVFGSVDRRRLLIATMAFFALANLVAWQSGGYWGIFAARVLLALAAGLYTPNANALIGALIAPEKRGRALAIVNGGMTIAIALGLPIGSLVGNALGWRVTFLGVGILAAIAVVGLIVGLDRSAGAGLPVPSLSARIAVAKRPPVLIGLAVTLFWAVGAYTVWTYIAPYLTSVANFGPNGISFIVCLWGVGSAVGVFSGGALSDKFGAKTVRGTSLVILAVAFLVLSFTAFFLTPSQAVVPIVISVTVWGVAVWGFFPAQISHLMQTGGQAHAPIVLSLNASFMYGGFAIGSAIGSFVVAHGQVADLGLAAALAEVIGVALLLGFAARRHPPTRRPPTEHRRCRRGPQTSNQNRTQGE</sequence>
<feature type="transmembrane region" description="Helical" evidence="7">
    <location>
        <begin position="211"/>
        <end position="232"/>
    </location>
</feature>
<protein>
    <submittedName>
        <fullName evidence="9">MFS transporter</fullName>
    </submittedName>
</protein>
<evidence type="ECO:0000313" key="10">
    <source>
        <dbReference type="Proteomes" id="UP000295238"/>
    </source>
</evidence>
<keyword evidence="10" id="KW-1185">Reference proteome</keyword>
<evidence type="ECO:0000256" key="2">
    <source>
        <dbReference type="ARBA" id="ARBA00022475"/>
    </source>
</evidence>
<name>A0A4R5UAP6_9HYPH</name>
<dbReference type="OrthoDB" id="9810111at2"/>
<feature type="transmembrane region" description="Helical" evidence="7">
    <location>
        <begin position="78"/>
        <end position="97"/>
    </location>
</feature>
<feature type="transmembrane region" description="Helical" evidence="7">
    <location>
        <begin position="43"/>
        <end position="66"/>
    </location>
</feature>
<dbReference type="Pfam" id="PF07690">
    <property type="entry name" value="MFS_1"/>
    <property type="match status" value="1"/>
</dbReference>
<keyword evidence="3 7" id="KW-0812">Transmembrane</keyword>
<feature type="transmembrane region" description="Helical" evidence="7">
    <location>
        <begin position="280"/>
        <end position="299"/>
    </location>
</feature>
<evidence type="ECO:0000256" key="3">
    <source>
        <dbReference type="ARBA" id="ARBA00022692"/>
    </source>
</evidence>
<dbReference type="InterPro" id="IPR050189">
    <property type="entry name" value="MFS_Efflux_Transporters"/>
</dbReference>
<accession>A0A4R5UAP6</accession>
<feature type="transmembrane region" description="Helical" evidence="7">
    <location>
        <begin position="247"/>
        <end position="268"/>
    </location>
</feature>
<dbReference type="Proteomes" id="UP000295238">
    <property type="component" value="Unassembled WGS sequence"/>
</dbReference>
<evidence type="ECO:0000313" key="9">
    <source>
        <dbReference type="EMBL" id="TDK31878.1"/>
    </source>
</evidence>
<dbReference type="GO" id="GO:0022857">
    <property type="term" value="F:transmembrane transporter activity"/>
    <property type="evidence" value="ECO:0007669"/>
    <property type="project" value="InterPro"/>
</dbReference>
<feature type="transmembrane region" description="Helical" evidence="7">
    <location>
        <begin position="12"/>
        <end position="31"/>
    </location>
</feature>
<feature type="domain" description="Major facilitator superfamily (MFS) profile" evidence="8">
    <location>
        <begin position="12"/>
        <end position="396"/>
    </location>
</feature>
<evidence type="ECO:0000259" key="8">
    <source>
        <dbReference type="PROSITE" id="PS50850"/>
    </source>
</evidence>
<feature type="transmembrane region" description="Helical" evidence="7">
    <location>
        <begin position="103"/>
        <end position="129"/>
    </location>
</feature>
<dbReference type="InterPro" id="IPR036259">
    <property type="entry name" value="MFS_trans_sf"/>
</dbReference>
<dbReference type="PANTHER" id="PTHR43124">
    <property type="entry name" value="PURINE EFFLUX PUMP PBUE"/>
    <property type="match status" value="1"/>
</dbReference>
<evidence type="ECO:0000256" key="1">
    <source>
        <dbReference type="ARBA" id="ARBA00004651"/>
    </source>
</evidence>
<organism evidence="9 10">
    <name type="scientific">Rhizobium deserti</name>
    <dbReference type="NCBI Taxonomy" id="2547961"/>
    <lineage>
        <taxon>Bacteria</taxon>
        <taxon>Pseudomonadati</taxon>
        <taxon>Pseudomonadota</taxon>
        <taxon>Alphaproteobacteria</taxon>
        <taxon>Hyphomicrobiales</taxon>
        <taxon>Rhizobiaceae</taxon>
        <taxon>Rhizobium/Agrobacterium group</taxon>
        <taxon>Rhizobium</taxon>
    </lineage>
</organism>
<proteinExistence type="predicted"/>
<feature type="transmembrane region" description="Helical" evidence="7">
    <location>
        <begin position="164"/>
        <end position="186"/>
    </location>
</feature>
<evidence type="ECO:0000256" key="5">
    <source>
        <dbReference type="ARBA" id="ARBA00023136"/>
    </source>
</evidence>
<dbReference type="EMBL" id="SMTL01000006">
    <property type="protein sequence ID" value="TDK31878.1"/>
    <property type="molecule type" value="Genomic_DNA"/>
</dbReference>
<dbReference type="SUPFAM" id="SSF103473">
    <property type="entry name" value="MFS general substrate transporter"/>
    <property type="match status" value="1"/>
</dbReference>
<feature type="transmembrane region" description="Helical" evidence="7">
    <location>
        <begin position="305"/>
        <end position="323"/>
    </location>
</feature>
<dbReference type="CDD" id="cd17324">
    <property type="entry name" value="MFS_NepI_like"/>
    <property type="match status" value="1"/>
</dbReference>
<comment type="caution">
    <text evidence="9">The sequence shown here is derived from an EMBL/GenBank/DDBJ whole genome shotgun (WGS) entry which is preliminary data.</text>
</comment>
<dbReference type="PANTHER" id="PTHR43124:SF10">
    <property type="entry name" value="PURINE EFFLUX PUMP PBUE"/>
    <property type="match status" value="1"/>
</dbReference>
<feature type="transmembrane region" description="Helical" evidence="7">
    <location>
        <begin position="136"/>
        <end position="158"/>
    </location>
</feature>
<reference evidence="9 10" key="1">
    <citation type="submission" date="2019-03" db="EMBL/GenBank/DDBJ databases">
        <title>Rhizobium sp. nov., an bacterium isolated from biocrust in Mu Us Desert.</title>
        <authorList>
            <person name="Lixiong L."/>
        </authorList>
    </citation>
    <scope>NUCLEOTIDE SEQUENCE [LARGE SCALE GENOMIC DNA]</scope>
    <source>
        <strain evidence="9 10">SPY-1</strain>
    </source>
</reference>
<dbReference type="InterPro" id="IPR020846">
    <property type="entry name" value="MFS_dom"/>
</dbReference>